<evidence type="ECO:0000259" key="18">
    <source>
        <dbReference type="SMART" id="SM00483"/>
    </source>
</evidence>
<feature type="compositionally biased region" description="Low complexity" evidence="17">
    <location>
        <begin position="172"/>
        <end position="183"/>
    </location>
</feature>
<comment type="catalytic activity">
    <reaction evidence="14 16">
        <text>DNA(n) + a 2'-deoxyribonucleoside 5'-triphosphate = DNA(n+1) + diphosphate</text>
        <dbReference type="Rhea" id="RHEA:22508"/>
        <dbReference type="Rhea" id="RHEA-COMP:17339"/>
        <dbReference type="Rhea" id="RHEA-COMP:17340"/>
        <dbReference type="ChEBI" id="CHEBI:33019"/>
        <dbReference type="ChEBI" id="CHEBI:61560"/>
        <dbReference type="ChEBI" id="CHEBI:173112"/>
        <dbReference type="EC" id="2.7.7.7"/>
    </reaction>
</comment>
<dbReference type="InterPro" id="IPR002054">
    <property type="entry name" value="DNA-dir_DNA_pol_X"/>
</dbReference>
<dbReference type="GO" id="GO:0003887">
    <property type="term" value="F:DNA-directed DNA polymerase activity"/>
    <property type="evidence" value="ECO:0007669"/>
    <property type="project" value="UniProtKB-UniRule"/>
</dbReference>
<dbReference type="Pfam" id="PF14791">
    <property type="entry name" value="DNA_pol_B_thumb"/>
    <property type="match status" value="1"/>
</dbReference>
<dbReference type="SMART" id="SM00483">
    <property type="entry name" value="POLXc"/>
    <property type="match status" value="1"/>
</dbReference>
<dbReference type="CDD" id="cd00141">
    <property type="entry name" value="NT_POLXc"/>
    <property type="match status" value="1"/>
</dbReference>
<dbReference type="InterPro" id="IPR029398">
    <property type="entry name" value="PolB_thumb"/>
</dbReference>
<keyword evidence="11 16" id="KW-0234">DNA repair</keyword>
<evidence type="ECO:0000313" key="19">
    <source>
        <dbReference type="EMBL" id="PMD55928.1"/>
    </source>
</evidence>
<evidence type="ECO:0000256" key="3">
    <source>
        <dbReference type="ARBA" id="ARBA00022634"/>
    </source>
</evidence>
<dbReference type="STRING" id="1095630.A0A2J6SYS2"/>
<evidence type="ECO:0000256" key="4">
    <source>
        <dbReference type="ARBA" id="ARBA00022679"/>
    </source>
</evidence>
<dbReference type="Gene3D" id="3.30.460.10">
    <property type="entry name" value="Beta Polymerase, domain 2"/>
    <property type="match status" value="1"/>
</dbReference>
<organism evidence="19 20">
    <name type="scientific">Hyaloscypha bicolor E</name>
    <dbReference type="NCBI Taxonomy" id="1095630"/>
    <lineage>
        <taxon>Eukaryota</taxon>
        <taxon>Fungi</taxon>
        <taxon>Dikarya</taxon>
        <taxon>Ascomycota</taxon>
        <taxon>Pezizomycotina</taxon>
        <taxon>Leotiomycetes</taxon>
        <taxon>Helotiales</taxon>
        <taxon>Hyaloscyphaceae</taxon>
        <taxon>Hyaloscypha</taxon>
        <taxon>Hyaloscypha bicolor</taxon>
    </lineage>
</organism>
<evidence type="ECO:0000256" key="2">
    <source>
        <dbReference type="ARBA" id="ARBA00008323"/>
    </source>
</evidence>
<dbReference type="SUPFAM" id="SSF81301">
    <property type="entry name" value="Nucleotidyltransferase"/>
    <property type="match status" value="1"/>
</dbReference>
<dbReference type="RefSeq" id="XP_024732832.1">
    <property type="nucleotide sequence ID" value="XM_024875458.1"/>
</dbReference>
<evidence type="ECO:0000256" key="10">
    <source>
        <dbReference type="ARBA" id="ARBA00023125"/>
    </source>
</evidence>
<dbReference type="Pfam" id="PF14792">
    <property type="entry name" value="DNA_pol_B_palm"/>
    <property type="match status" value="1"/>
</dbReference>
<proteinExistence type="inferred from homology"/>
<dbReference type="InParanoid" id="A0A2J6SYS2"/>
<feature type="domain" description="DNA-directed DNA polymerase X" evidence="18">
    <location>
        <begin position="318"/>
        <end position="644"/>
    </location>
</feature>
<evidence type="ECO:0000256" key="8">
    <source>
        <dbReference type="ARBA" id="ARBA00022763"/>
    </source>
</evidence>
<comment type="similarity">
    <text evidence="2 16">Belongs to the DNA polymerase type-X family.</text>
</comment>
<dbReference type="GO" id="GO:0006303">
    <property type="term" value="P:double-strand break repair via nonhomologous end joining"/>
    <property type="evidence" value="ECO:0007669"/>
    <property type="project" value="TreeGrafter"/>
</dbReference>
<dbReference type="OrthoDB" id="205514at2759"/>
<dbReference type="InterPro" id="IPR010996">
    <property type="entry name" value="HHH_MUS81"/>
</dbReference>
<evidence type="ECO:0000256" key="17">
    <source>
        <dbReference type="SAM" id="MobiDB-lite"/>
    </source>
</evidence>
<dbReference type="Gene3D" id="1.10.150.110">
    <property type="entry name" value="DNA polymerase beta, N-terminal domain-like"/>
    <property type="match status" value="1"/>
</dbReference>
<evidence type="ECO:0000313" key="20">
    <source>
        <dbReference type="Proteomes" id="UP000235371"/>
    </source>
</evidence>
<accession>A0A2J6SYS2</accession>
<evidence type="ECO:0000256" key="15">
    <source>
        <dbReference type="PIRSR" id="PIRSR622312-50"/>
    </source>
</evidence>
<keyword evidence="20" id="KW-1185">Reference proteome</keyword>
<feature type="compositionally biased region" description="Polar residues" evidence="17">
    <location>
        <begin position="144"/>
        <end position="157"/>
    </location>
</feature>
<keyword evidence="13 16" id="KW-0539">Nucleus</keyword>
<dbReference type="InterPro" id="IPR027421">
    <property type="entry name" value="DNA_pol_lamdba_lyase_dom_sf"/>
</dbReference>
<keyword evidence="4 16" id="KW-0808">Transferase</keyword>
<feature type="compositionally biased region" description="Polar residues" evidence="17">
    <location>
        <begin position="202"/>
        <end position="220"/>
    </location>
</feature>
<keyword evidence="12" id="KW-0456">Lyase</keyword>
<evidence type="ECO:0000256" key="5">
    <source>
        <dbReference type="ARBA" id="ARBA00022695"/>
    </source>
</evidence>
<dbReference type="GO" id="GO:0046872">
    <property type="term" value="F:metal ion binding"/>
    <property type="evidence" value="ECO:0007669"/>
    <property type="project" value="UniProtKB-UniRule"/>
</dbReference>
<evidence type="ECO:0000256" key="13">
    <source>
        <dbReference type="ARBA" id="ARBA00023242"/>
    </source>
</evidence>
<dbReference type="EMBL" id="KZ613854">
    <property type="protein sequence ID" value="PMD55928.1"/>
    <property type="molecule type" value="Genomic_DNA"/>
</dbReference>
<dbReference type="PRINTS" id="PR00869">
    <property type="entry name" value="DNAPOLX"/>
</dbReference>
<keyword evidence="7" id="KW-0479">Metal-binding</keyword>
<dbReference type="InterPro" id="IPR043519">
    <property type="entry name" value="NT_sf"/>
</dbReference>
<dbReference type="SUPFAM" id="SSF47802">
    <property type="entry name" value="DNA polymerase beta, N-terminal domain-like"/>
    <property type="match status" value="1"/>
</dbReference>
<dbReference type="InterPro" id="IPR019843">
    <property type="entry name" value="DNA_pol-X_BS"/>
</dbReference>
<evidence type="ECO:0000256" key="16">
    <source>
        <dbReference type="RuleBase" id="RU366014"/>
    </source>
</evidence>
<dbReference type="GO" id="GO:0016829">
    <property type="term" value="F:lyase activity"/>
    <property type="evidence" value="ECO:0007669"/>
    <property type="project" value="UniProtKB-KW"/>
</dbReference>
<reference evidence="19 20" key="1">
    <citation type="submission" date="2016-04" db="EMBL/GenBank/DDBJ databases">
        <title>A degradative enzymes factory behind the ericoid mycorrhizal symbiosis.</title>
        <authorList>
            <consortium name="DOE Joint Genome Institute"/>
            <person name="Martino E."/>
            <person name="Morin E."/>
            <person name="Grelet G."/>
            <person name="Kuo A."/>
            <person name="Kohler A."/>
            <person name="Daghino S."/>
            <person name="Barry K."/>
            <person name="Choi C."/>
            <person name="Cichocki N."/>
            <person name="Clum A."/>
            <person name="Copeland A."/>
            <person name="Hainaut M."/>
            <person name="Haridas S."/>
            <person name="Labutti K."/>
            <person name="Lindquist E."/>
            <person name="Lipzen A."/>
            <person name="Khouja H.-R."/>
            <person name="Murat C."/>
            <person name="Ohm R."/>
            <person name="Olson A."/>
            <person name="Spatafora J."/>
            <person name="Veneault-Fourrey C."/>
            <person name="Henrissat B."/>
            <person name="Grigoriev I."/>
            <person name="Martin F."/>
            <person name="Perotto S."/>
        </authorList>
    </citation>
    <scope>NUCLEOTIDE SEQUENCE [LARGE SCALE GENOMIC DNA]</scope>
    <source>
        <strain evidence="19 20">E</strain>
    </source>
</reference>
<protein>
    <recommendedName>
        <fullName evidence="16">DNA polymerase</fullName>
        <ecNumber evidence="16">2.7.7.7</ecNumber>
    </recommendedName>
</protein>
<dbReference type="InterPro" id="IPR037160">
    <property type="entry name" value="DNA_Pol_thumb_sf"/>
</dbReference>
<feature type="compositionally biased region" description="Basic residues" evidence="17">
    <location>
        <begin position="286"/>
        <end position="295"/>
    </location>
</feature>
<dbReference type="FunFam" id="1.10.150.20:FF:000010">
    <property type="entry name" value="DNA polymerase lambda"/>
    <property type="match status" value="1"/>
</dbReference>
<dbReference type="GO" id="GO:0006260">
    <property type="term" value="P:DNA replication"/>
    <property type="evidence" value="ECO:0007669"/>
    <property type="project" value="UniProtKB-KW"/>
</dbReference>
<sequence>MKNSTGIDSMLNKKRKRKDSSVKLVPENDRILAGKTFFYIPPDDIAPLRRARITKAKNFGAIWTKEWIPSITHVVVDKALTYSDVMKFLKPMINADTLPPNVILVNEDYPIECTQYIAILDATQRQYIVSGCGAAAEKSAVVGENSQKSDTSLQVKPSKSRKWDEPPEKQTPPRSQSQSQRIPPNEDTLSPGVWLVPKGSEFVQSPKQTPTLVSDSSRGSMESADLHPLGSLSGLCGALEQAIEEAKKYQHLPLDDDEDENLDRPSSSEGDTPEDSDDSERDRSPIRKPKRKYKKKEVANQENFSCMQGGTGFAVEDNPNGVTISILQEMADYYERVRDKWRSVSYRKAIGTLKKQTRKITSYDEAIELQWIGHRIAKKVEEIAATNRLRRLDNIKLEPNDLILQTFMKVYGAAVSQASKWIQAGYKTLDDLRAHAKLTEKQQIGLDHYDDFETLIPREEVTALGEIVKKAVAAIDPEVQAIIGGSYRRGAATSGDIDFILTKPGTTSSHQLLPFLSELVHRLTQEGFLVAALAEPRTGEGSKWHGACVLPGNPVWRRIDFLVVAEVEYGAALIYFTGDDIFNRSMRLLAGTKGMRLNQRGLYKDVVRGPGRVKLTAGALVEGADERKIFEILKVPWRPPEQRICH</sequence>
<evidence type="ECO:0000256" key="11">
    <source>
        <dbReference type="ARBA" id="ARBA00023204"/>
    </source>
</evidence>
<dbReference type="InterPro" id="IPR022312">
    <property type="entry name" value="DNA_pol_X"/>
</dbReference>
<dbReference type="PANTHER" id="PTHR11276:SF28">
    <property type="entry name" value="DNA POLYMERASE LAMBDA"/>
    <property type="match status" value="1"/>
</dbReference>
<dbReference type="EC" id="2.7.7.7" evidence="16"/>
<feature type="region of interest" description="Disordered" evidence="17">
    <location>
        <begin position="1"/>
        <end position="21"/>
    </location>
</feature>
<dbReference type="Pfam" id="PF10391">
    <property type="entry name" value="DNA_pol_lambd_f"/>
    <property type="match status" value="1"/>
</dbReference>
<keyword evidence="10" id="KW-0238">DNA-binding</keyword>
<dbReference type="PROSITE" id="PS00522">
    <property type="entry name" value="DNA_POLYMERASE_X"/>
    <property type="match status" value="1"/>
</dbReference>
<gene>
    <name evidence="19" type="ORF">K444DRAFT_537359</name>
</gene>
<keyword evidence="6" id="KW-0235">DNA replication</keyword>
<evidence type="ECO:0000256" key="7">
    <source>
        <dbReference type="ARBA" id="ARBA00022723"/>
    </source>
</evidence>
<comment type="subcellular location">
    <subcellularLocation>
        <location evidence="1 16">Nucleus</location>
    </subcellularLocation>
</comment>
<dbReference type="GO" id="GO:0005634">
    <property type="term" value="C:nucleus"/>
    <property type="evidence" value="ECO:0007669"/>
    <property type="project" value="UniProtKB-SubCell"/>
</dbReference>
<feature type="region of interest" description="Disordered" evidence="17">
    <location>
        <begin position="139"/>
        <end position="226"/>
    </location>
</feature>
<name>A0A2J6SYS2_9HELO</name>
<dbReference type="InterPro" id="IPR036420">
    <property type="entry name" value="BRCT_dom_sf"/>
</dbReference>
<dbReference type="Pfam" id="PF14716">
    <property type="entry name" value="HHH_8"/>
    <property type="match status" value="1"/>
</dbReference>
<dbReference type="AlphaFoldDB" id="A0A2J6SYS2"/>
<feature type="region of interest" description="Disordered" evidence="17">
    <location>
        <begin position="251"/>
        <end position="298"/>
    </location>
</feature>
<dbReference type="InterPro" id="IPR002008">
    <property type="entry name" value="DNA_pol_X_beta-like"/>
</dbReference>
<dbReference type="SUPFAM" id="SSF81585">
    <property type="entry name" value="PsbU/PolX domain-like"/>
    <property type="match status" value="1"/>
</dbReference>
<evidence type="ECO:0000256" key="1">
    <source>
        <dbReference type="ARBA" id="ARBA00004123"/>
    </source>
</evidence>
<dbReference type="GO" id="GO:0003677">
    <property type="term" value="F:DNA binding"/>
    <property type="evidence" value="ECO:0007669"/>
    <property type="project" value="UniProtKB-UniRule"/>
</dbReference>
<dbReference type="InterPro" id="IPR028207">
    <property type="entry name" value="DNA_pol_B_palm_palm"/>
</dbReference>
<dbReference type="FunFam" id="3.30.210.10:FF:000001">
    <property type="entry name" value="DNA polymerase lambda"/>
    <property type="match status" value="1"/>
</dbReference>
<feature type="active site" description="Nucleophile; Schiff-base intermediate with DNA; for 5'-dRP lyase activity" evidence="15">
    <location>
        <position position="379"/>
    </location>
</feature>
<dbReference type="Gene3D" id="3.40.50.10190">
    <property type="entry name" value="BRCT domain"/>
    <property type="match status" value="1"/>
</dbReference>
<dbReference type="FunCoup" id="A0A2J6SYS2">
    <property type="interactions" value="272"/>
</dbReference>
<dbReference type="PRINTS" id="PR00870">
    <property type="entry name" value="DNAPOLXBETA"/>
</dbReference>
<evidence type="ECO:0000256" key="9">
    <source>
        <dbReference type="ARBA" id="ARBA00022932"/>
    </source>
</evidence>
<evidence type="ECO:0000256" key="6">
    <source>
        <dbReference type="ARBA" id="ARBA00022705"/>
    </source>
</evidence>
<keyword evidence="9 16" id="KW-0239">DNA-directed DNA polymerase</keyword>
<dbReference type="FunFam" id="1.10.150.110:FF:000005">
    <property type="entry name" value="DNA polymerase POL4"/>
    <property type="match status" value="1"/>
</dbReference>
<dbReference type="GeneID" id="36583538"/>
<evidence type="ECO:0000256" key="12">
    <source>
        <dbReference type="ARBA" id="ARBA00023239"/>
    </source>
</evidence>
<dbReference type="Gene3D" id="1.10.150.20">
    <property type="entry name" value="5' to 3' exonuclease, C-terminal subdomain"/>
    <property type="match status" value="1"/>
</dbReference>
<dbReference type="Gene3D" id="3.30.210.10">
    <property type="entry name" value="DNA polymerase, thumb domain"/>
    <property type="match status" value="1"/>
</dbReference>
<dbReference type="InterPro" id="IPR018944">
    <property type="entry name" value="DNA_pol_lambd_fingers_domain"/>
</dbReference>
<keyword evidence="8 16" id="KW-0227">DNA damage</keyword>
<comment type="function">
    <text evidence="16">DNA polymerase that functions in several pathways of DNA repair. Involved in base excision repair (BER) responsible for repair of lesions that give rise to abasic (AP) sites in DNA. Also contributes to DNA double-strand break repair by non-homologous end joining and homologous recombination. Has both template-dependent and template-independent (terminal transferase) DNA polymerase activities. Has also a 5'-deoxyribose-5-phosphate lyase (dRP lyase) activity.</text>
</comment>
<dbReference type="Proteomes" id="UP000235371">
    <property type="component" value="Unassembled WGS sequence"/>
</dbReference>
<evidence type="ECO:0000256" key="14">
    <source>
        <dbReference type="ARBA" id="ARBA00049244"/>
    </source>
</evidence>
<dbReference type="PANTHER" id="PTHR11276">
    <property type="entry name" value="DNA POLYMERASE TYPE-X FAMILY MEMBER"/>
    <property type="match status" value="1"/>
</dbReference>
<keyword evidence="3" id="KW-0237">DNA synthesis</keyword>
<keyword evidence="5 16" id="KW-0548">Nucleotidyltransferase</keyword>